<dbReference type="InterPro" id="IPR029041">
    <property type="entry name" value="FAD-linked_oxidoreductase-like"/>
</dbReference>
<dbReference type="Gene3D" id="3.20.20.220">
    <property type="match status" value="1"/>
</dbReference>
<gene>
    <name evidence="9" type="ORF">ACOF00016_LOCUS10270</name>
</gene>
<feature type="compositionally biased region" description="Polar residues" evidence="7">
    <location>
        <begin position="61"/>
        <end position="77"/>
    </location>
</feature>
<dbReference type="GO" id="GO:0071949">
    <property type="term" value="F:FAD binding"/>
    <property type="evidence" value="ECO:0007669"/>
    <property type="project" value="TreeGrafter"/>
</dbReference>
<dbReference type="InterPro" id="IPR018247">
    <property type="entry name" value="EF_Hand_1_Ca_BS"/>
</dbReference>
<comment type="cofactor">
    <cofactor evidence="6">
        <name>FAD</name>
        <dbReference type="ChEBI" id="CHEBI:57692"/>
    </cofactor>
</comment>
<comment type="catalytic activity">
    <reaction evidence="6">
        <text>L-proline + a quinone = (S)-1-pyrroline-5-carboxylate + a quinol + H(+)</text>
        <dbReference type="Rhea" id="RHEA:23784"/>
        <dbReference type="ChEBI" id="CHEBI:15378"/>
        <dbReference type="ChEBI" id="CHEBI:17388"/>
        <dbReference type="ChEBI" id="CHEBI:24646"/>
        <dbReference type="ChEBI" id="CHEBI:60039"/>
        <dbReference type="ChEBI" id="CHEBI:132124"/>
        <dbReference type="EC" id="1.5.5.2"/>
    </reaction>
</comment>
<dbReference type="EMBL" id="HBIM01012518">
    <property type="protein sequence ID" value="CAE0413012.1"/>
    <property type="molecule type" value="Transcribed_RNA"/>
</dbReference>
<evidence type="ECO:0000256" key="2">
    <source>
        <dbReference type="ARBA" id="ARBA00012695"/>
    </source>
</evidence>
<evidence type="ECO:0000256" key="7">
    <source>
        <dbReference type="SAM" id="MobiDB-lite"/>
    </source>
</evidence>
<name>A0A7S3L645_9STRA</name>
<keyword evidence="6" id="KW-0274">FAD</keyword>
<evidence type="ECO:0000256" key="1">
    <source>
        <dbReference type="ARBA" id="ARBA00005869"/>
    </source>
</evidence>
<dbReference type="PROSITE" id="PS50222">
    <property type="entry name" value="EF_HAND_2"/>
    <property type="match status" value="1"/>
</dbReference>
<comment type="similarity">
    <text evidence="1 6">Belongs to the proline oxidase family.</text>
</comment>
<sequence>MFANRSMNLARAASRLKQQSGSLVGRPTAAPMSHVGSLGSYRSYADSPPMQLPISDRSRSGFHSASQANKASVSVNVNDVGHHPDGKDEKASSSSTSSSPNPAKNPLPDFDDAKAAYAAKSNFELYRSALTYTVCQLSFLVKHAETLLGFSRKTLGDGITDSLLKVSLFGHFCAGVDLKDIRPAIQTLEKHGIGSILDFAAEDDGESQKQPKPNTIEDKLQADTLPHPETEARKRLKVRVYDYTSEAQCDQHLEHFRRCIQDVAALGPDGYAAVKITALGSPELLKRMSTAIVEAKNLFAKFDDNGDGLITEEEFEQGYRMYFDANEGTIKELKEQLRCPKTGRFDYITWSMTLSPRDLPRITRACREQGPLSMAAPTEEELELIENMYNRGYALAEEAAKYGTRLLIDAEQVRFQPAIDNLVLDLQQKYNSTETSDIPLIYNTYQCYLKDALDRLMIDVERSERFDFNFGAKLVRGAYMESERYLAKERGYPSPIHENILDTHDCYNQAVDFLLNHASKESTNKTELMLATHNRESIEKAIESMNKHGISRRATTTAFGQLYGMADNLSFNLGKHGYRAYKYVPYGEVKMVMPYLIRRANENSSISKGAQQELSMLFTELKRRRFGFAS</sequence>
<reference evidence="9" key="1">
    <citation type="submission" date="2021-01" db="EMBL/GenBank/DDBJ databases">
        <authorList>
            <person name="Corre E."/>
            <person name="Pelletier E."/>
            <person name="Niang G."/>
            <person name="Scheremetjew M."/>
            <person name="Finn R."/>
            <person name="Kale V."/>
            <person name="Holt S."/>
            <person name="Cochrane G."/>
            <person name="Meng A."/>
            <person name="Brown T."/>
            <person name="Cohen L."/>
        </authorList>
    </citation>
    <scope>NUCLEOTIDE SEQUENCE</scope>
    <source>
        <strain evidence="9">CCMP127</strain>
    </source>
</reference>
<keyword evidence="3" id="KW-0106">Calcium</keyword>
<dbReference type="PROSITE" id="PS00018">
    <property type="entry name" value="EF_HAND_1"/>
    <property type="match status" value="1"/>
</dbReference>
<comment type="function">
    <text evidence="6">Converts proline to delta-1-pyrroline-5-carboxylate.</text>
</comment>
<evidence type="ECO:0000259" key="8">
    <source>
        <dbReference type="PROSITE" id="PS50222"/>
    </source>
</evidence>
<feature type="compositionally biased region" description="Basic and acidic residues" evidence="7">
    <location>
        <begin position="80"/>
        <end position="91"/>
    </location>
</feature>
<dbReference type="GO" id="GO:0005509">
    <property type="term" value="F:calcium ion binding"/>
    <property type="evidence" value="ECO:0007669"/>
    <property type="project" value="InterPro"/>
</dbReference>
<feature type="domain" description="EF-hand" evidence="8">
    <location>
        <begin position="290"/>
        <end position="325"/>
    </location>
</feature>
<dbReference type="GO" id="GO:0010133">
    <property type="term" value="P:L-proline catabolic process to L-glutamate"/>
    <property type="evidence" value="ECO:0007669"/>
    <property type="project" value="TreeGrafter"/>
</dbReference>
<dbReference type="GO" id="GO:0004657">
    <property type="term" value="F:proline dehydrogenase activity"/>
    <property type="evidence" value="ECO:0007669"/>
    <property type="project" value="UniProtKB-EC"/>
</dbReference>
<evidence type="ECO:0000256" key="3">
    <source>
        <dbReference type="ARBA" id="ARBA00022837"/>
    </source>
</evidence>
<organism evidence="9">
    <name type="scientific">Amphora coffeiformis</name>
    <dbReference type="NCBI Taxonomy" id="265554"/>
    <lineage>
        <taxon>Eukaryota</taxon>
        <taxon>Sar</taxon>
        <taxon>Stramenopiles</taxon>
        <taxon>Ochrophyta</taxon>
        <taxon>Bacillariophyta</taxon>
        <taxon>Bacillariophyceae</taxon>
        <taxon>Bacillariophycidae</taxon>
        <taxon>Thalassiophysales</taxon>
        <taxon>Catenulaceae</taxon>
        <taxon>Amphora</taxon>
    </lineage>
</organism>
<dbReference type="InterPro" id="IPR011992">
    <property type="entry name" value="EF-hand-dom_pair"/>
</dbReference>
<keyword evidence="5 6" id="KW-0642">Proline metabolism</keyword>
<dbReference type="Gene3D" id="1.10.238.10">
    <property type="entry name" value="EF-hand"/>
    <property type="match status" value="1"/>
</dbReference>
<accession>A0A7S3L645</accession>
<dbReference type="EC" id="1.5.5.2" evidence="2 6"/>
<dbReference type="InterPro" id="IPR002872">
    <property type="entry name" value="Proline_DH_dom"/>
</dbReference>
<evidence type="ECO:0000256" key="6">
    <source>
        <dbReference type="RuleBase" id="RU364054"/>
    </source>
</evidence>
<dbReference type="SMART" id="SM00054">
    <property type="entry name" value="EFh"/>
    <property type="match status" value="1"/>
</dbReference>
<keyword evidence="4 6" id="KW-0560">Oxidoreductase</keyword>
<dbReference type="AlphaFoldDB" id="A0A7S3L645"/>
<evidence type="ECO:0000256" key="4">
    <source>
        <dbReference type="ARBA" id="ARBA00023002"/>
    </source>
</evidence>
<dbReference type="SUPFAM" id="SSF47473">
    <property type="entry name" value="EF-hand"/>
    <property type="match status" value="1"/>
</dbReference>
<keyword evidence="6" id="KW-0285">Flavoprotein</keyword>
<dbReference type="InterPro" id="IPR002048">
    <property type="entry name" value="EF_hand_dom"/>
</dbReference>
<dbReference type="PANTHER" id="PTHR13914:SF0">
    <property type="entry name" value="PROLINE DEHYDROGENASE 1, MITOCHONDRIAL"/>
    <property type="match status" value="1"/>
</dbReference>
<feature type="compositionally biased region" description="Basic and acidic residues" evidence="7">
    <location>
        <begin position="215"/>
        <end position="228"/>
    </location>
</feature>
<dbReference type="PANTHER" id="PTHR13914">
    <property type="entry name" value="PROLINE OXIDASE"/>
    <property type="match status" value="1"/>
</dbReference>
<dbReference type="Pfam" id="PF01619">
    <property type="entry name" value="Pro_dh"/>
    <property type="match status" value="1"/>
</dbReference>
<dbReference type="SUPFAM" id="SSF51730">
    <property type="entry name" value="FAD-linked oxidoreductase"/>
    <property type="match status" value="1"/>
</dbReference>
<dbReference type="GO" id="GO:0005739">
    <property type="term" value="C:mitochondrion"/>
    <property type="evidence" value="ECO:0007669"/>
    <property type="project" value="TreeGrafter"/>
</dbReference>
<feature type="region of interest" description="Disordered" evidence="7">
    <location>
        <begin position="1"/>
        <end position="109"/>
    </location>
</feature>
<evidence type="ECO:0000313" key="9">
    <source>
        <dbReference type="EMBL" id="CAE0413012.1"/>
    </source>
</evidence>
<proteinExistence type="inferred from homology"/>
<evidence type="ECO:0000256" key="5">
    <source>
        <dbReference type="ARBA" id="ARBA00023062"/>
    </source>
</evidence>
<feature type="region of interest" description="Disordered" evidence="7">
    <location>
        <begin position="203"/>
        <end position="228"/>
    </location>
</feature>
<dbReference type="InterPro" id="IPR015659">
    <property type="entry name" value="Proline_oxidase"/>
</dbReference>
<protein>
    <recommendedName>
        <fullName evidence="2 6">Proline dehydrogenase</fullName>
        <ecNumber evidence="2 6">1.5.5.2</ecNumber>
    </recommendedName>
</protein>